<accession>A0A859QDK8</accession>
<reference evidence="1 2" key="1">
    <citation type="submission" date="2019-06" db="EMBL/GenBank/DDBJ databases">
        <title>Complete genome sequence of Ensifer mexicanus ITTG R7 isolated from nodules of Acacia angustissima (Mill.) Kuntze.</title>
        <authorList>
            <person name="Rincon-Rosales R."/>
            <person name="Rogel M.A."/>
            <person name="Guerrero G."/>
            <person name="Rincon-Molina C.I."/>
            <person name="Lopez-Lopez A."/>
            <person name="Martinez-Romero E."/>
        </authorList>
    </citation>
    <scope>NUCLEOTIDE SEQUENCE [LARGE SCALE GENOMIC DNA]</scope>
    <source>
        <strain evidence="1 2">ITTG R7</strain>
    </source>
</reference>
<evidence type="ECO:0000313" key="1">
    <source>
        <dbReference type="EMBL" id="QLL62382.1"/>
    </source>
</evidence>
<dbReference type="AlphaFoldDB" id="A0A859QDK8"/>
<dbReference type="Gene3D" id="6.10.250.730">
    <property type="match status" value="1"/>
</dbReference>
<keyword evidence="2" id="KW-1185">Reference proteome</keyword>
<dbReference type="EMBL" id="CP041238">
    <property type="protein sequence ID" value="QLL62382.1"/>
    <property type="molecule type" value="Genomic_DNA"/>
</dbReference>
<dbReference type="Proteomes" id="UP000510721">
    <property type="component" value="Chromosome"/>
</dbReference>
<gene>
    <name evidence="1" type="ORF">FKV68_13510</name>
</gene>
<name>A0A859QDK8_9HYPH</name>
<organism evidence="1 2">
    <name type="scientific">Sinorhizobium mexicanum</name>
    <dbReference type="NCBI Taxonomy" id="375549"/>
    <lineage>
        <taxon>Bacteria</taxon>
        <taxon>Pseudomonadati</taxon>
        <taxon>Pseudomonadota</taxon>
        <taxon>Alphaproteobacteria</taxon>
        <taxon>Hyphomicrobiales</taxon>
        <taxon>Rhizobiaceae</taxon>
        <taxon>Sinorhizobium/Ensifer group</taxon>
        <taxon>Sinorhizobium</taxon>
    </lineage>
</organism>
<dbReference type="InterPro" id="IPR010385">
    <property type="entry name" value="DUF982"/>
</dbReference>
<dbReference type="KEGG" id="emx:FKV68_13510"/>
<sequence length="82" mass="8614">MMSAGPWNECVVVRSGEGGLAFVSTTSEALALLQEAWPQRRGPAYHTAVAACEEVLSGHLPAYVARITFLDASREAGIAVAP</sequence>
<proteinExistence type="predicted"/>
<evidence type="ECO:0000313" key="2">
    <source>
        <dbReference type="Proteomes" id="UP000510721"/>
    </source>
</evidence>
<dbReference type="Pfam" id="PF06169">
    <property type="entry name" value="DUF982"/>
    <property type="match status" value="1"/>
</dbReference>
<protein>
    <submittedName>
        <fullName evidence="1">DUF982 domain-containing protein</fullName>
    </submittedName>
</protein>